<dbReference type="EMBL" id="JANBVB010003195">
    <property type="protein sequence ID" value="KAJ2879997.1"/>
    <property type="molecule type" value="Genomic_DNA"/>
</dbReference>
<gene>
    <name evidence="1" type="ORF">IWW38_006024</name>
</gene>
<protein>
    <submittedName>
        <fullName evidence="1">Uncharacterized protein</fullName>
    </submittedName>
</protein>
<evidence type="ECO:0000313" key="1">
    <source>
        <dbReference type="EMBL" id="KAJ2879997.1"/>
    </source>
</evidence>
<keyword evidence="2" id="KW-1185">Reference proteome</keyword>
<accession>A0ACC1LTV1</accession>
<sequence>MAPSASISAPASVAMPDNNMLLSGGGGRSSSPILPARLMAYRNPDPILAADDGDQLEKLLLNSMKPATTTPSAAAVPELATVECLCGSSEHATCPKHGNPEDMSEEMRGMAPQLLNYVCSETNTMADEELNDLCSLMYKHAKCSDIQKRVEMVRSKLKTESDLELLKTKKNLAQQYGLH</sequence>
<reference evidence="1" key="1">
    <citation type="submission" date="2022-07" db="EMBL/GenBank/DDBJ databases">
        <title>Phylogenomic reconstructions and comparative analyses of Kickxellomycotina fungi.</title>
        <authorList>
            <person name="Reynolds N.K."/>
            <person name="Stajich J.E."/>
            <person name="Barry K."/>
            <person name="Grigoriev I.V."/>
            <person name="Crous P."/>
            <person name="Smith M.E."/>
        </authorList>
    </citation>
    <scope>NUCLEOTIDE SEQUENCE</scope>
    <source>
        <strain evidence="1">CBS 190363</strain>
    </source>
</reference>
<dbReference type="Proteomes" id="UP001139981">
    <property type="component" value="Unassembled WGS sequence"/>
</dbReference>
<name>A0ACC1LTV1_9FUNG</name>
<comment type="caution">
    <text evidence="1">The sequence shown here is derived from an EMBL/GenBank/DDBJ whole genome shotgun (WGS) entry which is preliminary data.</text>
</comment>
<organism evidence="1 2">
    <name type="scientific">Coemansia aciculifera</name>
    <dbReference type="NCBI Taxonomy" id="417176"/>
    <lineage>
        <taxon>Eukaryota</taxon>
        <taxon>Fungi</taxon>
        <taxon>Fungi incertae sedis</taxon>
        <taxon>Zoopagomycota</taxon>
        <taxon>Kickxellomycotina</taxon>
        <taxon>Kickxellomycetes</taxon>
        <taxon>Kickxellales</taxon>
        <taxon>Kickxellaceae</taxon>
        <taxon>Coemansia</taxon>
    </lineage>
</organism>
<evidence type="ECO:0000313" key="2">
    <source>
        <dbReference type="Proteomes" id="UP001139981"/>
    </source>
</evidence>
<proteinExistence type="predicted"/>